<dbReference type="GO" id="GO:0005737">
    <property type="term" value="C:cytoplasm"/>
    <property type="evidence" value="ECO:0007669"/>
    <property type="project" value="InterPro"/>
</dbReference>
<keyword evidence="5 11" id="KW-0285">Flavoprotein</keyword>
<evidence type="ECO:0000256" key="4">
    <source>
        <dbReference type="ARBA" id="ARBA00005359"/>
    </source>
</evidence>
<comment type="subunit">
    <text evidence="11">Monomer.</text>
</comment>
<dbReference type="EMBL" id="FNUY01000001">
    <property type="protein sequence ID" value="SEF51093.1"/>
    <property type="molecule type" value="Genomic_DNA"/>
</dbReference>
<feature type="active site" description="Nucleophile" evidence="11">
    <location>
        <position position="173"/>
    </location>
</feature>
<dbReference type="InterPro" id="IPR013785">
    <property type="entry name" value="Aldolase_TIM"/>
</dbReference>
<evidence type="ECO:0000256" key="10">
    <source>
        <dbReference type="ARBA" id="ARBA00048639"/>
    </source>
</evidence>
<dbReference type="PANTHER" id="PTHR48109">
    <property type="entry name" value="DIHYDROOROTATE DEHYDROGENASE (QUINONE), MITOCHONDRIAL-RELATED"/>
    <property type="match status" value="1"/>
</dbReference>
<evidence type="ECO:0000259" key="12">
    <source>
        <dbReference type="Pfam" id="PF01180"/>
    </source>
</evidence>
<dbReference type="GO" id="GO:0006207">
    <property type="term" value="P:'de novo' pyrimidine nucleobase biosynthetic process"/>
    <property type="evidence" value="ECO:0007669"/>
    <property type="project" value="UniProtKB-UniRule"/>
</dbReference>
<dbReference type="OrthoDB" id="9802377at2"/>
<feature type="binding site" evidence="11">
    <location>
        <position position="295"/>
    </location>
    <ligand>
        <name>FMN</name>
        <dbReference type="ChEBI" id="CHEBI:58210"/>
    </ligand>
</feature>
<dbReference type="UniPathway" id="UPA00070">
    <property type="reaction ID" value="UER00946"/>
</dbReference>
<comment type="catalytic activity">
    <reaction evidence="10 11">
        <text>(S)-dihydroorotate + a quinone = orotate + a quinol</text>
        <dbReference type="Rhea" id="RHEA:30187"/>
        <dbReference type="ChEBI" id="CHEBI:24646"/>
        <dbReference type="ChEBI" id="CHEBI:30839"/>
        <dbReference type="ChEBI" id="CHEBI:30864"/>
        <dbReference type="ChEBI" id="CHEBI:132124"/>
        <dbReference type="EC" id="1.3.5.2"/>
    </reaction>
</comment>
<feature type="binding site" evidence="11">
    <location>
        <position position="65"/>
    </location>
    <ligand>
        <name>substrate</name>
    </ligand>
</feature>
<dbReference type="GO" id="GO:0044205">
    <property type="term" value="P:'de novo' UMP biosynthetic process"/>
    <property type="evidence" value="ECO:0007669"/>
    <property type="project" value="UniProtKB-UniRule"/>
</dbReference>
<dbReference type="NCBIfam" id="NF003645">
    <property type="entry name" value="PRK05286.1-2"/>
    <property type="match status" value="1"/>
</dbReference>
<sequence length="363" mass="37999">MIGSLFTLARPLIHRLDAETAHRMTVAALAAAPPLKPAADDSVLASEAFGLSFSNPVGLAAGFDKNAEAADGALGLGFGFVEVGGVTPLPQPGNPRPRVFRLLEDEAVINRYGLNSEGMEIVAQRLAARRRRGGIVGVNLGANKESSDRAADYAVLARRLAPHADFLTINVSSPNTPGLRDLQAESALDDLVARTLAARDEVAAASGRRTPILLKIAPDLTLPELDGMVAVARKRAIDGMIVSNTTVARPESLRAQARAETGGLSGRPLFAVSTRILAETFLRVESQFPLVGVGGVDSAETAFAKIRAGATLIQFYTAMVFHGPGLVKTIKTGLAAEARKAGVERIGMLTGRDAAAIARGETL</sequence>
<dbReference type="NCBIfam" id="NF003652">
    <property type="entry name" value="PRK05286.2-5"/>
    <property type="match status" value="1"/>
</dbReference>
<evidence type="ECO:0000256" key="7">
    <source>
        <dbReference type="ARBA" id="ARBA00022975"/>
    </source>
</evidence>
<evidence type="ECO:0000256" key="3">
    <source>
        <dbReference type="ARBA" id="ARBA00005161"/>
    </source>
</evidence>
<feature type="binding site" evidence="11">
    <location>
        <begin position="316"/>
        <end position="317"/>
    </location>
    <ligand>
        <name>FMN</name>
        <dbReference type="ChEBI" id="CHEBI:58210"/>
    </ligand>
</feature>
<evidence type="ECO:0000313" key="13">
    <source>
        <dbReference type="EMBL" id="SEF51093.1"/>
    </source>
</evidence>
<dbReference type="GO" id="GO:0005886">
    <property type="term" value="C:plasma membrane"/>
    <property type="evidence" value="ECO:0007669"/>
    <property type="project" value="UniProtKB-SubCell"/>
</dbReference>
<keyword evidence="14" id="KW-1185">Reference proteome</keyword>
<dbReference type="Pfam" id="PF01180">
    <property type="entry name" value="DHO_dh"/>
    <property type="match status" value="1"/>
</dbReference>
<evidence type="ECO:0000313" key="14">
    <source>
        <dbReference type="Proteomes" id="UP000236743"/>
    </source>
</evidence>
<accession>A0A1H5SKE3</accession>
<evidence type="ECO:0000256" key="6">
    <source>
        <dbReference type="ARBA" id="ARBA00022643"/>
    </source>
</evidence>
<evidence type="ECO:0000256" key="9">
    <source>
        <dbReference type="ARBA" id="ARBA00023136"/>
    </source>
</evidence>
<dbReference type="SUPFAM" id="SSF51395">
    <property type="entry name" value="FMN-linked oxidoreductases"/>
    <property type="match status" value="1"/>
</dbReference>
<dbReference type="EC" id="1.3.5.2" evidence="11"/>
<dbReference type="Gene3D" id="3.20.20.70">
    <property type="entry name" value="Aldolase class I"/>
    <property type="match status" value="1"/>
</dbReference>
<dbReference type="AlphaFoldDB" id="A0A1H5SKE3"/>
<dbReference type="InterPro" id="IPR005720">
    <property type="entry name" value="Dihydroorotate_DH_cat"/>
</dbReference>
<proteinExistence type="inferred from homology"/>
<dbReference type="InterPro" id="IPR050074">
    <property type="entry name" value="DHO_dehydrogenase"/>
</dbReference>
<feature type="binding site" evidence="11">
    <location>
        <begin position="244"/>
        <end position="245"/>
    </location>
    <ligand>
        <name>substrate</name>
    </ligand>
</feature>
<comment type="pathway">
    <text evidence="3 11">Pyrimidine metabolism; UMP biosynthesis via de novo pathway; orotate from (S)-dihydroorotate (quinone route): step 1/1.</text>
</comment>
<organism evidence="13 14">
    <name type="scientific">Bosea lathyri</name>
    <dbReference type="NCBI Taxonomy" id="1036778"/>
    <lineage>
        <taxon>Bacteria</taxon>
        <taxon>Pseudomonadati</taxon>
        <taxon>Pseudomonadota</taxon>
        <taxon>Alphaproteobacteria</taxon>
        <taxon>Hyphomicrobiales</taxon>
        <taxon>Boseaceae</taxon>
        <taxon>Bosea</taxon>
    </lineage>
</organism>
<feature type="domain" description="Dihydroorotate dehydrogenase catalytic" evidence="12">
    <location>
        <begin position="44"/>
        <end position="335"/>
    </location>
</feature>
<dbReference type="HAMAP" id="MF_00225">
    <property type="entry name" value="DHO_dh_type2"/>
    <property type="match status" value="1"/>
</dbReference>
<dbReference type="RefSeq" id="WP_103870702.1">
    <property type="nucleotide sequence ID" value="NZ_FNUY01000001.1"/>
</dbReference>
<dbReference type="InterPro" id="IPR001295">
    <property type="entry name" value="Dihydroorotate_DH_CS"/>
</dbReference>
<keyword evidence="9 11" id="KW-0472">Membrane</keyword>
<feature type="binding site" evidence="11">
    <location>
        <begin position="110"/>
        <end position="114"/>
    </location>
    <ligand>
        <name>substrate</name>
    </ligand>
</feature>
<feature type="binding site" evidence="11">
    <location>
        <begin position="61"/>
        <end position="65"/>
    </location>
    <ligand>
        <name>FMN</name>
        <dbReference type="ChEBI" id="CHEBI:58210"/>
    </ligand>
</feature>
<dbReference type="InterPro" id="IPR005719">
    <property type="entry name" value="Dihydroorotate_DH_2"/>
</dbReference>
<feature type="binding site" evidence="11">
    <location>
        <position position="139"/>
    </location>
    <ligand>
        <name>FMN</name>
        <dbReference type="ChEBI" id="CHEBI:58210"/>
    </ligand>
</feature>
<dbReference type="GO" id="GO:0106430">
    <property type="term" value="F:dihydroorotate dehydrogenase (quinone) activity"/>
    <property type="evidence" value="ECO:0007669"/>
    <property type="project" value="UniProtKB-EC"/>
</dbReference>
<evidence type="ECO:0000256" key="1">
    <source>
        <dbReference type="ARBA" id="ARBA00003125"/>
    </source>
</evidence>
<dbReference type="NCBIfam" id="TIGR01036">
    <property type="entry name" value="pyrD_sub2"/>
    <property type="match status" value="1"/>
</dbReference>
<comment type="cofactor">
    <cofactor evidence="11">
        <name>FMN</name>
        <dbReference type="ChEBI" id="CHEBI:58210"/>
    </cofactor>
    <text evidence="11">Binds 1 FMN per subunit.</text>
</comment>
<reference evidence="13 14" key="1">
    <citation type="submission" date="2016-10" db="EMBL/GenBank/DDBJ databases">
        <authorList>
            <person name="de Groot N.N."/>
        </authorList>
    </citation>
    <scope>NUCLEOTIDE SEQUENCE [LARGE SCALE GENOMIC DNA]</scope>
    <source>
        <strain evidence="13 14">DSM 26656</strain>
    </source>
</reference>
<gene>
    <name evidence="11" type="primary">pyrD</name>
    <name evidence="13" type="ORF">SAMN04488115_101312</name>
</gene>
<feature type="binding site" evidence="11">
    <location>
        <position position="175"/>
    </location>
    <ligand>
        <name>substrate</name>
    </ligand>
</feature>
<dbReference type="PROSITE" id="PS00911">
    <property type="entry name" value="DHODEHASE_1"/>
    <property type="match status" value="1"/>
</dbReference>
<dbReference type="Proteomes" id="UP000236743">
    <property type="component" value="Unassembled WGS sequence"/>
</dbReference>
<dbReference type="CDD" id="cd04738">
    <property type="entry name" value="DHOD_2_like"/>
    <property type="match status" value="1"/>
</dbReference>
<keyword evidence="11" id="KW-1003">Cell membrane</keyword>
<name>A0A1H5SKE3_9HYPH</name>
<dbReference type="PANTHER" id="PTHR48109:SF4">
    <property type="entry name" value="DIHYDROOROTATE DEHYDROGENASE (QUINONE), MITOCHONDRIAL"/>
    <property type="match status" value="1"/>
</dbReference>
<evidence type="ECO:0000256" key="8">
    <source>
        <dbReference type="ARBA" id="ARBA00023002"/>
    </source>
</evidence>
<keyword evidence="6 11" id="KW-0288">FMN</keyword>
<comment type="function">
    <text evidence="1 11">Catalyzes the conversion of dihydroorotate to orotate with quinone as electron acceptor.</text>
</comment>
<keyword evidence="8 11" id="KW-0560">Oxidoreductase</keyword>
<comment type="similarity">
    <text evidence="4 11">Belongs to the dihydroorotate dehydrogenase family. Type 2 subfamily.</text>
</comment>
<evidence type="ECO:0000256" key="11">
    <source>
        <dbReference type="HAMAP-Rule" id="MF_00225"/>
    </source>
</evidence>
<feature type="binding site" evidence="11">
    <location>
        <position position="215"/>
    </location>
    <ligand>
        <name>FMN</name>
        <dbReference type="ChEBI" id="CHEBI:58210"/>
    </ligand>
</feature>
<keyword evidence="7 11" id="KW-0665">Pyrimidine biosynthesis</keyword>
<feature type="binding site" evidence="11">
    <location>
        <position position="170"/>
    </location>
    <ligand>
        <name>FMN</name>
        <dbReference type="ChEBI" id="CHEBI:58210"/>
    </ligand>
</feature>
<evidence type="ECO:0000256" key="2">
    <source>
        <dbReference type="ARBA" id="ARBA00004370"/>
    </source>
</evidence>
<protein>
    <recommendedName>
        <fullName evidence="11">Dihydroorotate dehydrogenase (quinone)</fullName>
        <ecNumber evidence="11">1.3.5.2</ecNumber>
    </recommendedName>
    <alternativeName>
        <fullName evidence="11">DHOdehase</fullName>
        <shortName evidence="11">DHOD</shortName>
        <shortName evidence="11">DHODase</shortName>
    </alternativeName>
    <alternativeName>
        <fullName evidence="11">Dihydroorotate oxidase</fullName>
    </alternativeName>
</protein>
<feature type="binding site" evidence="11">
    <location>
        <position position="266"/>
    </location>
    <ligand>
        <name>FMN</name>
        <dbReference type="ChEBI" id="CHEBI:58210"/>
    </ligand>
</feature>
<feature type="binding site" evidence="11">
    <location>
        <position position="170"/>
    </location>
    <ligand>
        <name>substrate</name>
    </ligand>
</feature>
<evidence type="ECO:0000256" key="5">
    <source>
        <dbReference type="ARBA" id="ARBA00022630"/>
    </source>
</evidence>
<feature type="binding site" evidence="11">
    <location>
        <position position="85"/>
    </location>
    <ligand>
        <name>FMN</name>
        <dbReference type="ChEBI" id="CHEBI:58210"/>
    </ligand>
</feature>
<comment type="subcellular location">
    <subcellularLocation>
        <location evidence="11">Cell membrane</location>
        <topology evidence="11">Peripheral membrane protein</topology>
    </subcellularLocation>
    <subcellularLocation>
        <location evidence="2">Membrane</location>
    </subcellularLocation>
</comment>
<feature type="binding site" evidence="11">
    <location>
        <position position="243"/>
    </location>
    <ligand>
        <name>FMN</name>
        <dbReference type="ChEBI" id="CHEBI:58210"/>
    </ligand>
</feature>
<dbReference type="PROSITE" id="PS00912">
    <property type="entry name" value="DHODEHASE_2"/>
    <property type="match status" value="1"/>
</dbReference>